<organism evidence="2 3">
    <name type="scientific">Burkholderia ubonensis</name>
    <dbReference type="NCBI Taxonomy" id="101571"/>
    <lineage>
        <taxon>Bacteria</taxon>
        <taxon>Pseudomonadati</taxon>
        <taxon>Pseudomonadota</taxon>
        <taxon>Betaproteobacteria</taxon>
        <taxon>Burkholderiales</taxon>
        <taxon>Burkholderiaceae</taxon>
        <taxon>Burkholderia</taxon>
        <taxon>Burkholderia cepacia complex</taxon>
    </lineage>
</organism>
<dbReference type="Pfam" id="PF16289">
    <property type="entry name" value="PIN_12"/>
    <property type="match status" value="1"/>
</dbReference>
<dbReference type="Proteomes" id="UP000057910">
    <property type="component" value="Unassembled WGS sequence"/>
</dbReference>
<name>A0ABD4DYC0_9BURK</name>
<gene>
    <name evidence="2" type="ORF">WJ68_20895</name>
</gene>
<sequence>MPSGHPTPAQLWNGDVSFFSIDTDLIQSAGYNFTEGALNQLPKLLPRSMQLQLTDVVAREVIAHLMVPVREAVHQFSGSSDRLKRSAGIDMTDINRQFEELSVGGVAYGVFKKRIEEYVARCRGNVLNIEGGTLAIKMFEYYFEGKPPFAKRKEKKSEFPDAASLLILEEHAIEHETRGIVASRDDGWREFAEASEYLYCVSSIEELAKLFESTSAHAETLKNQILLLVQDDQSALRAQLSDAFSDHVRQSGWTATDAYSGVVPRVEAESSDASMIEYALDQASTTVWNVEGDPTAWVIEVTALVTVEVDIDITYYVYDSIDREELELGSDGTTRSVEIEVQAYLSCYGVQVDSRPEDWDVDIEIAPGDYEVEIGEVEPDFSD</sequence>
<evidence type="ECO:0000313" key="3">
    <source>
        <dbReference type="Proteomes" id="UP000057910"/>
    </source>
</evidence>
<evidence type="ECO:0000259" key="1">
    <source>
        <dbReference type="Pfam" id="PF16289"/>
    </source>
</evidence>
<accession>A0ABD4DYC0</accession>
<reference evidence="2 3" key="1">
    <citation type="submission" date="2015-11" db="EMBL/GenBank/DDBJ databases">
        <title>Expanding the genomic diversity of Burkholderia species for the development of highly accurate diagnostics.</title>
        <authorList>
            <person name="Sahl J."/>
            <person name="Keim P."/>
            <person name="Wagner D."/>
        </authorList>
    </citation>
    <scope>NUCLEOTIDE SEQUENCE [LARGE SCALE GENOMIC DNA]</scope>
    <source>
        <strain evidence="2 3">MSMB1585WGS</strain>
    </source>
</reference>
<dbReference type="AlphaFoldDB" id="A0ABD4DYC0"/>
<dbReference type="RefSeq" id="WP_060040916.1">
    <property type="nucleotide sequence ID" value="NZ_LPAD01000088.1"/>
</dbReference>
<dbReference type="InterPro" id="IPR032557">
    <property type="entry name" value="DUF4935"/>
</dbReference>
<comment type="caution">
    <text evidence="2">The sequence shown here is derived from an EMBL/GenBank/DDBJ whole genome shotgun (WGS) entry which is preliminary data.</text>
</comment>
<proteinExistence type="predicted"/>
<protein>
    <recommendedName>
        <fullName evidence="1">DUF4935 domain-containing protein</fullName>
    </recommendedName>
</protein>
<evidence type="ECO:0000313" key="2">
    <source>
        <dbReference type="EMBL" id="KVN79454.1"/>
    </source>
</evidence>
<feature type="domain" description="DUF4935" evidence="1">
    <location>
        <begin position="21"/>
        <end position="188"/>
    </location>
</feature>
<dbReference type="EMBL" id="LPAD01000088">
    <property type="protein sequence ID" value="KVN79454.1"/>
    <property type="molecule type" value="Genomic_DNA"/>
</dbReference>